<dbReference type="InterPro" id="IPR006913">
    <property type="entry name" value="CENP-V/GFA"/>
</dbReference>
<dbReference type="PANTHER" id="PTHR33337">
    <property type="entry name" value="GFA DOMAIN-CONTAINING PROTEIN"/>
    <property type="match status" value="1"/>
</dbReference>
<gene>
    <name evidence="6" type="ORF">COCMIDRAFT_93255</name>
</gene>
<dbReference type="eggNOG" id="ENOG502SA0M">
    <property type="taxonomic scope" value="Eukaryota"/>
</dbReference>
<proteinExistence type="inferred from homology"/>
<evidence type="ECO:0000256" key="1">
    <source>
        <dbReference type="ARBA" id="ARBA00005495"/>
    </source>
</evidence>
<evidence type="ECO:0000256" key="4">
    <source>
        <dbReference type="ARBA" id="ARBA00023239"/>
    </source>
</evidence>
<keyword evidence="7" id="KW-1185">Reference proteome</keyword>
<dbReference type="PANTHER" id="PTHR33337:SF43">
    <property type="entry name" value="CENP-V_GFA DOMAIN-CONTAINING PROTEIN"/>
    <property type="match status" value="1"/>
</dbReference>
<dbReference type="GO" id="GO:0046872">
    <property type="term" value="F:metal ion binding"/>
    <property type="evidence" value="ECO:0007669"/>
    <property type="project" value="UniProtKB-KW"/>
</dbReference>
<dbReference type="InterPro" id="IPR011057">
    <property type="entry name" value="Mss4-like_sf"/>
</dbReference>
<dbReference type="EMBL" id="KI963969">
    <property type="protein sequence ID" value="EUC46284.1"/>
    <property type="molecule type" value="Genomic_DNA"/>
</dbReference>
<dbReference type="KEGG" id="bor:COCMIDRAFT_93255"/>
<dbReference type="Proteomes" id="UP000054032">
    <property type="component" value="Unassembled WGS sequence"/>
</dbReference>
<dbReference type="GO" id="GO:0016846">
    <property type="term" value="F:carbon-sulfur lyase activity"/>
    <property type="evidence" value="ECO:0007669"/>
    <property type="project" value="InterPro"/>
</dbReference>
<dbReference type="SUPFAM" id="SSF51316">
    <property type="entry name" value="Mss4-like"/>
    <property type="match status" value="1"/>
</dbReference>
<comment type="similarity">
    <text evidence="1">Belongs to the Gfa family.</text>
</comment>
<dbReference type="PROSITE" id="PS51891">
    <property type="entry name" value="CENP_V_GFA"/>
    <property type="match status" value="1"/>
</dbReference>
<organism evidence="6 7">
    <name type="scientific">Bipolaris oryzae ATCC 44560</name>
    <dbReference type="NCBI Taxonomy" id="930090"/>
    <lineage>
        <taxon>Eukaryota</taxon>
        <taxon>Fungi</taxon>
        <taxon>Dikarya</taxon>
        <taxon>Ascomycota</taxon>
        <taxon>Pezizomycotina</taxon>
        <taxon>Dothideomycetes</taxon>
        <taxon>Pleosporomycetidae</taxon>
        <taxon>Pleosporales</taxon>
        <taxon>Pleosporineae</taxon>
        <taxon>Pleosporaceae</taxon>
        <taxon>Bipolaris</taxon>
    </lineage>
</organism>
<dbReference type="GeneID" id="19128235"/>
<dbReference type="STRING" id="930090.W6ZFK0"/>
<keyword evidence="4" id="KW-0456">Lyase</keyword>
<evidence type="ECO:0000259" key="5">
    <source>
        <dbReference type="PROSITE" id="PS51891"/>
    </source>
</evidence>
<dbReference type="RefSeq" id="XP_007687253.1">
    <property type="nucleotide sequence ID" value="XM_007689063.1"/>
</dbReference>
<keyword evidence="2" id="KW-0479">Metal-binding</keyword>
<evidence type="ECO:0000256" key="2">
    <source>
        <dbReference type="ARBA" id="ARBA00022723"/>
    </source>
</evidence>
<dbReference type="HOGENOM" id="CLU_055491_3_3_1"/>
<reference evidence="6 7" key="1">
    <citation type="journal article" date="2013" name="PLoS Genet.">
        <title>Comparative genome structure, secondary metabolite, and effector coding capacity across Cochliobolus pathogens.</title>
        <authorList>
            <person name="Condon B.J."/>
            <person name="Leng Y."/>
            <person name="Wu D."/>
            <person name="Bushley K.E."/>
            <person name="Ohm R.A."/>
            <person name="Otillar R."/>
            <person name="Martin J."/>
            <person name="Schackwitz W."/>
            <person name="Grimwood J."/>
            <person name="MohdZainudin N."/>
            <person name="Xue C."/>
            <person name="Wang R."/>
            <person name="Manning V.A."/>
            <person name="Dhillon B."/>
            <person name="Tu Z.J."/>
            <person name="Steffenson B.J."/>
            <person name="Salamov A."/>
            <person name="Sun H."/>
            <person name="Lowry S."/>
            <person name="LaButti K."/>
            <person name="Han J."/>
            <person name="Copeland A."/>
            <person name="Lindquist E."/>
            <person name="Barry K."/>
            <person name="Schmutz J."/>
            <person name="Baker S.E."/>
            <person name="Ciuffetti L.M."/>
            <person name="Grigoriev I.V."/>
            <person name="Zhong S."/>
            <person name="Turgeon B.G."/>
        </authorList>
    </citation>
    <scope>NUCLEOTIDE SEQUENCE [LARGE SCALE GENOMIC DNA]</scope>
    <source>
        <strain evidence="6 7">ATCC 44560</strain>
    </source>
</reference>
<keyword evidence="3" id="KW-0862">Zinc</keyword>
<accession>W6ZFK0</accession>
<evidence type="ECO:0000313" key="6">
    <source>
        <dbReference type="EMBL" id="EUC46284.1"/>
    </source>
</evidence>
<evidence type="ECO:0000313" key="7">
    <source>
        <dbReference type="Proteomes" id="UP000054032"/>
    </source>
</evidence>
<dbReference type="Pfam" id="PF04828">
    <property type="entry name" value="GFA"/>
    <property type="match status" value="1"/>
</dbReference>
<sequence length="131" mass="14178">MAEGRCNCGGIKVSTPALPETSIICYCSNCRRSGSSVGSILHALEKSEVTINDPNGNLKSYKDSDTKSGKTLTRQFCSNCGCPIAYLLGNDSPKMILGGGLFEHIPAPSYKSFPEKEPSWMSILEPDDKKR</sequence>
<feature type="domain" description="CENP-V/GFA" evidence="5">
    <location>
        <begin position="2"/>
        <end position="111"/>
    </location>
</feature>
<evidence type="ECO:0000256" key="3">
    <source>
        <dbReference type="ARBA" id="ARBA00022833"/>
    </source>
</evidence>
<name>W6ZFK0_COCMI</name>
<dbReference type="Gene3D" id="3.90.1590.10">
    <property type="entry name" value="glutathione-dependent formaldehyde- activating enzyme (gfa)"/>
    <property type="match status" value="1"/>
</dbReference>
<dbReference type="OrthoDB" id="2212170at2759"/>
<protein>
    <recommendedName>
        <fullName evidence="5">CENP-V/GFA domain-containing protein</fullName>
    </recommendedName>
</protein>
<dbReference type="AlphaFoldDB" id="W6ZFK0"/>